<accession>A0ABQ9I581</accession>
<dbReference type="EMBL" id="JARBHB010000002">
    <property type="protein sequence ID" value="KAJ8891814.1"/>
    <property type="molecule type" value="Genomic_DNA"/>
</dbReference>
<keyword evidence="3" id="KW-1185">Reference proteome</keyword>
<sequence>MLRPWKARIYLLRMRVALPRTASVVFTSDNYTPPNVTLSRAYSPFVASSTFQILVAFGQIFYLHARLPPRRTGFEPRPGHRIFRKWESCRTMPLVGRFSRGSPVSSAPPPQFRRCSIFTSVTLLVSQDLAVKSHPNLFTHSLYRIHHTCVMLSQENYSPTVQASRVRSPAKSPPYFRTEIAPLVGGFSRAYPVAPSPPSCIPALLRTQPRLALIGSHDLGVPAYPDFFCPAFEAENDKGDTATRIKCSIAAKHGSTGVNCGCDKGEKEMRRGLGRWRPQTKESARREYGKEGGGGGSSGCRAILRCRSPRWLSSSEGGGGRERRTSRKEASAGTRTIFGAVSDVVGRRIKGCRRWMWRERRVRLVPRRRDVTGVGTSPPPPPPPTLQRQEVQLRRQRPCRWTLKNTFFVPTLRLLLQMNFRVRDALYLLRAPRTANSHPRFRLRGSQSRRRRIRTIGFPEGFFLPVHPISQSDLVCAFVLRPHAERKGRQRLQRCESRRRQCQVPCFKGCYAVVRRQQCSLIGLARPESRPQPYRTYLGRIASPRRARHARPKSIARLMEWLQEDGDKSPWMFCEHS</sequence>
<protein>
    <submittedName>
        <fullName evidence="2">Uncharacterized protein</fullName>
    </submittedName>
</protein>
<feature type="region of interest" description="Disordered" evidence="1">
    <location>
        <begin position="368"/>
        <end position="387"/>
    </location>
</feature>
<proteinExistence type="predicted"/>
<name>A0ABQ9I581_9NEOP</name>
<evidence type="ECO:0000313" key="3">
    <source>
        <dbReference type="Proteomes" id="UP001159363"/>
    </source>
</evidence>
<feature type="region of interest" description="Disordered" evidence="1">
    <location>
        <begin position="275"/>
        <end position="332"/>
    </location>
</feature>
<evidence type="ECO:0000256" key="1">
    <source>
        <dbReference type="SAM" id="MobiDB-lite"/>
    </source>
</evidence>
<reference evidence="2 3" key="1">
    <citation type="submission" date="2023-02" db="EMBL/GenBank/DDBJ databases">
        <title>LHISI_Scaffold_Assembly.</title>
        <authorList>
            <person name="Stuart O.P."/>
            <person name="Cleave R."/>
            <person name="Magrath M.J.L."/>
            <person name="Mikheyev A.S."/>
        </authorList>
    </citation>
    <scope>NUCLEOTIDE SEQUENCE [LARGE SCALE GENOMIC DNA]</scope>
    <source>
        <strain evidence="2">Daus_M_001</strain>
        <tissue evidence="2">Leg muscle</tissue>
    </source>
</reference>
<gene>
    <name evidence="2" type="ORF">PR048_004368</name>
</gene>
<feature type="compositionally biased region" description="Basic and acidic residues" evidence="1">
    <location>
        <begin position="279"/>
        <end position="290"/>
    </location>
</feature>
<feature type="compositionally biased region" description="Basic and acidic residues" evidence="1">
    <location>
        <begin position="319"/>
        <end position="330"/>
    </location>
</feature>
<comment type="caution">
    <text evidence="2">The sequence shown here is derived from an EMBL/GenBank/DDBJ whole genome shotgun (WGS) entry which is preliminary data.</text>
</comment>
<organism evidence="2 3">
    <name type="scientific">Dryococelus australis</name>
    <dbReference type="NCBI Taxonomy" id="614101"/>
    <lineage>
        <taxon>Eukaryota</taxon>
        <taxon>Metazoa</taxon>
        <taxon>Ecdysozoa</taxon>
        <taxon>Arthropoda</taxon>
        <taxon>Hexapoda</taxon>
        <taxon>Insecta</taxon>
        <taxon>Pterygota</taxon>
        <taxon>Neoptera</taxon>
        <taxon>Polyneoptera</taxon>
        <taxon>Phasmatodea</taxon>
        <taxon>Verophasmatodea</taxon>
        <taxon>Anareolatae</taxon>
        <taxon>Phasmatidae</taxon>
        <taxon>Eurycanthinae</taxon>
        <taxon>Dryococelus</taxon>
    </lineage>
</organism>
<dbReference type="Proteomes" id="UP001159363">
    <property type="component" value="Chromosome 2"/>
</dbReference>
<evidence type="ECO:0000313" key="2">
    <source>
        <dbReference type="EMBL" id="KAJ8891814.1"/>
    </source>
</evidence>